<protein>
    <recommendedName>
        <fullName evidence="2">HTH cro/C1-type domain-containing protein</fullName>
    </recommendedName>
</protein>
<evidence type="ECO:0000313" key="1">
    <source>
        <dbReference type="EMBL" id="AAG01803.1"/>
    </source>
</evidence>
<name>Q9HHA6_METTE</name>
<accession>Q9HHA6</accession>
<reference evidence="1" key="1">
    <citation type="journal article" date="2000" name="FEMS Microbiol. Lett.">
        <title>Cysteine biosynthesis in the archaea: Methanosarcina thermophila utilizes O-acetylserine sulfhydrylase.</title>
        <authorList>
            <person name="Borup B."/>
            <person name="Ferry J.G."/>
        </authorList>
    </citation>
    <scope>NUCLEOTIDE SEQUENCE</scope>
</reference>
<proteinExistence type="predicted"/>
<dbReference type="InterPro" id="IPR001387">
    <property type="entry name" value="Cro/C1-type_HTH"/>
</dbReference>
<organism evidence="1">
    <name type="scientific">Methanosarcina thermophila</name>
    <dbReference type="NCBI Taxonomy" id="2210"/>
    <lineage>
        <taxon>Archaea</taxon>
        <taxon>Methanobacteriati</taxon>
        <taxon>Methanobacteriota</taxon>
        <taxon>Stenosarchaea group</taxon>
        <taxon>Methanomicrobia</taxon>
        <taxon>Methanosarcinales</taxon>
        <taxon>Methanosarcinaceae</taxon>
        <taxon>Methanosarcina</taxon>
    </lineage>
</organism>
<dbReference type="SUPFAM" id="SSF47413">
    <property type="entry name" value="lambda repressor-like DNA-binding domains"/>
    <property type="match status" value="1"/>
</dbReference>
<dbReference type="CDD" id="cd00093">
    <property type="entry name" value="HTH_XRE"/>
    <property type="match status" value="1"/>
</dbReference>
<dbReference type="PANTHER" id="PTHR40730">
    <property type="entry name" value="TRANSCRIPTIONAL REGULATOR PROTEIN-LIKE PROTEIN"/>
    <property type="match status" value="1"/>
</dbReference>
<dbReference type="PANTHER" id="PTHR40730:SF3">
    <property type="entry name" value="HTH CRO_C1-TYPE DOMAIN-CONTAINING PROTEIN"/>
    <property type="match status" value="1"/>
</dbReference>
<dbReference type="AlphaFoldDB" id="Q9HHA6"/>
<dbReference type="Gene3D" id="1.10.260.40">
    <property type="entry name" value="lambda repressor-like DNA-binding domains"/>
    <property type="match status" value="1"/>
</dbReference>
<dbReference type="GO" id="GO:0003677">
    <property type="term" value="F:DNA binding"/>
    <property type="evidence" value="ECO:0007669"/>
    <property type="project" value="InterPro"/>
</dbReference>
<dbReference type="EMBL" id="AF276772">
    <property type="protein sequence ID" value="AAG01803.1"/>
    <property type="molecule type" value="Genomic_DNA"/>
</dbReference>
<sequence>MINMETPCQKIVWDLVPAIRASLAIELVKRGQSQATAAKLLGIAPSAVSQYISGKRGYRIEFQGETKELIEKLAQDLIDNKVSDFVVRICEICVSARGIEKKCIPAAPKSKQIIKQKIKQTIKQKTNQMIKKILKKIQRNEAGFYRFLHWFLHCFLHRFLYRFLYPGTSSIQFLMCFSIR</sequence>
<dbReference type="InterPro" id="IPR010982">
    <property type="entry name" value="Lambda_DNA-bd_dom_sf"/>
</dbReference>
<evidence type="ECO:0008006" key="2">
    <source>
        <dbReference type="Google" id="ProtNLM"/>
    </source>
</evidence>